<dbReference type="AlphaFoldDB" id="S2J944"/>
<dbReference type="InParanoid" id="S2J944"/>
<sequence length="164" mass="17908">MDEEDMFTKSAVNPFLDAVFESGTALATPGHCSSLPGSSNNFKPPGICYSACNFDLLIWEIKIPKSKINDTCKLAGELKIMLQRLVQVGFQDPVVFGVVVQGLDCQVYKLAMPAPAVFLLQNIDGFSLPESLNDLKLCKKILSALEHLESEVMKKQVVSLADSL</sequence>
<dbReference type="OrthoDB" id="2429120at2759"/>
<evidence type="ECO:0000313" key="1">
    <source>
        <dbReference type="EMBL" id="EPB84917.1"/>
    </source>
</evidence>
<protein>
    <recommendedName>
        <fullName evidence="3">Fungal-type protein kinase domain-containing protein</fullName>
    </recommendedName>
</protein>
<dbReference type="EMBL" id="KE124026">
    <property type="protein sequence ID" value="EPB84917.1"/>
    <property type="molecule type" value="Genomic_DNA"/>
</dbReference>
<evidence type="ECO:0000313" key="2">
    <source>
        <dbReference type="Proteomes" id="UP000014254"/>
    </source>
</evidence>
<dbReference type="eggNOG" id="ENOG502TARR">
    <property type="taxonomic scope" value="Eukaryota"/>
</dbReference>
<organism evidence="1 2">
    <name type="scientific">Mucor circinelloides f. circinelloides (strain 1006PhL)</name>
    <name type="common">Mucormycosis agent</name>
    <name type="synonym">Calyptromyces circinelloides</name>
    <dbReference type="NCBI Taxonomy" id="1220926"/>
    <lineage>
        <taxon>Eukaryota</taxon>
        <taxon>Fungi</taxon>
        <taxon>Fungi incertae sedis</taxon>
        <taxon>Mucoromycota</taxon>
        <taxon>Mucoromycotina</taxon>
        <taxon>Mucoromycetes</taxon>
        <taxon>Mucorales</taxon>
        <taxon>Mucorineae</taxon>
        <taxon>Mucoraceae</taxon>
        <taxon>Mucor</taxon>
    </lineage>
</organism>
<proteinExistence type="predicted"/>
<accession>S2J944</accession>
<reference evidence="2" key="1">
    <citation type="submission" date="2013-05" db="EMBL/GenBank/DDBJ databases">
        <title>The Genome sequence of Mucor circinelloides f. circinelloides 1006PhL.</title>
        <authorList>
            <consortium name="The Broad Institute Genomics Platform"/>
            <person name="Cuomo C."/>
            <person name="Earl A."/>
            <person name="Findley K."/>
            <person name="Lee S.C."/>
            <person name="Walker B."/>
            <person name="Young S."/>
            <person name="Zeng Q."/>
            <person name="Gargeya S."/>
            <person name="Fitzgerald M."/>
            <person name="Haas B."/>
            <person name="Abouelleil A."/>
            <person name="Allen A.W."/>
            <person name="Alvarado L."/>
            <person name="Arachchi H.M."/>
            <person name="Berlin A.M."/>
            <person name="Chapman S.B."/>
            <person name="Gainer-Dewar J."/>
            <person name="Goldberg J."/>
            <person name="Griggs A."/>
            <person name="Gujja S."/>
            <person name="Hansen M."/>
            <person name="Howarth C."/>
            <person name="Imamovic A."/>
            <person name="Ireland A."/>
            <person name="Larimer J."/>
            <person name="McCowan C."/>
            <person name="Murphy C."/>
            <person name="Pearson M."/>
            <person name="Poon T.W."/>
            <person name="Priest M."/>
            <person name="Roberts A."/>
            <person name="Saif S."/>
            <person name="Shea T."/>
            <person name="Sisk P."/>
            <person name="Sykes S."/>
            <person name="Wortman J."/>
            <person name="Nusbaum C."/>
            <person name="Birren B."/>
        </authorList>
    </citation>
    <scope>NUCLEOTIDE SEQUENCE [LARGE SCALE GENOMIC DNA]</scope>
    <source>
        <strain evidence="2">1006PhL</strain>
    </source>
</reference>
<keyword evidence="2" id="KW-1185">Reference proteome</keyword>
<gene>
    <name evidence="1" type="ORF">HMPREF1544_08352</name>
</gene>
<dbReference type="Proteomes" id="UP000014254">
    <property type="component" value="Unassembled WGS sequence"/>
</dbReference>
<dbReference type="VEuPathDB" id="FungiDB:HMPREF1544_08352"/>
<name>S2J944_MUCC1</name>
<evidence type="ECO:0008006" key="3">
    <source>
        <dbReference type="Google" id="ProtNLM"/>
    </source>
</evidence>
<dbReference type="OMA" id="LLIWEIK"/>